<feature type="compositionally biased region" description="Basic and acidic residues" evidence="2">
    <location>
        <begin position="2230"/>
        <end position="2276"/>
    </location>
</feature>
<feature type="compositionally biased region" description="Basic and acidic residues" evidence="2">
    <location>
        <begin position="1232"/>
        <end position="1250"/>
    </location>
</feature>
<feature type="compositionally biased region" description="Polar residues" evidence="2">
    <location>
        <begin position="771"/>
        <end position="781"/>
    </location>
</feature>
<feature type="compositionally biased region" description="Low complexity" evidence="2">
    <location>
        <begin position="2403"/>
        <end position="2413"/>
    </location>
</feature>
<organism evidence="4 5">
    <name type="scientific">Besnoitia besnoiti</name>
    <name type="common">Apicomplexan protozoan</name>
    <dbReference type="NCBI Taxonomy" id="94643"/>
    <lineage>
        <taxon>Eukaryota</taxon>
        <taxon>Sar</taxon>
        <taxon>Alveolata</taxon>
        <taxon>Apicomplexa</taxon>
        <taxon>Conoidasida</taxon>
        <taxon>Coccidia</taxon>
        <taxon>Eucoccidiorida</taxon>
        <taxon>Eimeriorina</taxon>
        <taxon>Sarcocystidae</taxon>
        <taxon>Besnoitia</taxon>
    </lineage>
</organism>
<dbReference type="PANTHER" id="PTHR21600:SF87">
    <property type="entry name" value="RNA PSEUDOURIDYLATE SYNTHASE DOMAIN-CONTAINING PROTEIN 1"/>
    <property type="match status" value="1"/>
</dbReference>
<evidence type="ECO:0000259" key="3">
    <source>
        <dbReference type="Pfam" id="PF00849"/>
    </source>
</evidence>
<feature type="compositionally biased region" description="Low complexity" evidence="2">
    <location>
        <begin position="1745"/>
        <end position="1756"/>
    </location>
</feature>
<feature type="compositionally biased region" description="Basic and acidic residues" evidence="2">
    <location>
        <begin position="1164"/>
        <end position="1187"/>
    </location>
</feature>
<feature type="region of interest" description="Disordered" evidence="2">
    <location>
        <begin position="1290"/>
        <end position="1364"/>
    </location>
</feature>
<feature type="compositionally biased region" description="Low complexity" evidence="2">
    <location>
        <begin position="2167"/>
        <end position="2181"/>
    </location>
</feature>
<dbReference type="InterPro" id="IPR050188">
    <property type="entry name" value="RluA_PseudoU_synthase"/>
</dbReference>
<feature type="compositionally biased region" description="Basic and acidic residues" evidence="2">
    <location>
        <begin position="1458"/>
        <end position="1470"/>
    </location>
</feature>
<dbReference type="InterPro" id="IPR006145">
    <property type="entry name" value="PsdUridine_synth_RsuA/RluA"/>
</dbReference>
<feature type="region of interest" description="Disordered" evidence="2">
    <location>
        <begin position="499"/>
        <end position="573"/>
    </location>
</feature>
<reference evidence="4 5" key="1">
    <citation type="submission" date="2017-09" db="EMBL/GenBank/DDBJ databases">
        <title>Genome sequencing of Besnoitia besnoiti strain Bb-Ger1.</title>
        <authorList>
            <person name="Schares G."/>
            <person name="Venepally P."/>
            <person name="Lorenzi H.A."/>
        </authorList>
    </citation>
    <scope>NUCLEOTIDE SEQUENCE [LARGE SCALE GENOMIC DNA]</scope>
    <source>
        <strain evidence="4 5">Bb-Ger1</strain>
    </source>
</reference>
<feature type="region of interest" description="Disordered" evidence="2">
    <location>
        <begin position="2083"/>
        <end position="2104"/>
    </location>
</feature>
<dbReference type="InterPro" id="IPR020103">
    <property type="entry name" value="PsdUridine_synth_cat_dom_sf"/>
</dbReference>
<dbReference type="GO" id="GO:0009982">
    <property type="term" value="F:pseudouridine synthase activity"/>
    <property type="evidence" value="ECO:0007669"/>
    <property type="project" value="InterPro"/>
</dbReference>
<feature type="compositionally biased region" description="Basic and acidic residues" evidence="2">
    <location>
        <begin position="2207"/>
        <end position="2223"/>
    </location>
</feature>
<comment type="similarity">
    <text evidence="1">Belongs to the pseudouridine synthase RluA family.</text>
</comment>
<feature type="region of interest" description="Disordered" evidence="2">
    <location>
        <begin position="946"/>
        <end position="967"/>
    </location>
</feature>
<name>A0A2A9M801_BESBE</name>
<feature type="region of interest" description="Disordered" evidence="2">
    <location>
        <begin position="1026"/>
        <end position="1066"/>
    </location>
</feature>
<dbReference type="EMBL" id="NWUJ01000006">
    <property type="protein sequence ID" value="PFH34618.1"/>
    <property type="molecule type" value="Genomic_DNA"/>
</dbReference>
<feature type="region of interest" description="Disordered" evidence="2">
    <location>
        <begin position="1820"/>
        <end position="1841"/>
    </location>
</feature>
<comment type="caution">
    <text evidence="4">The sequence shown here is derived from an EMBL/GenBank/DDBJ whole genome shotgun (WGS) entry which is preliminary data.</text>
</comment>
<feature type="region of interest" description="Disordered" evidence="2">
    <location>
        <begin position="2129"/>
        <end position="2276"/>
    </location>
</feature>
<dbReference type="PANTHER" id="PTHR21600">
    <property type="entry name" value="MITOCHONDRIAL RNA PSEUDOURIDINE SYNTHASE"/>
    <property type="match status" value="1"/>
</dbReference>
<feature type="compositionally biased region" description="Low complexity" evidence="2">
    <location>
        <begin position="1887"/>
        <end position="1896"/>
    </location>
</feature>
<feature type="compositionally biased region" description="Basic and acidic residues" evidence="2">
    <location>
        <begin position="1026"/>
        <end position="1048"/>
    </location>
</feature>
<feature type="compositionally biased region" description="Low complexity" evidence="2">
    <location>
        <begin position="1600"/>
        <end position="1624"/>
    </location>
</feature>
<feature type="region of interest" description="Disordered" evidence="2">
    <location>
        <begin position="295"/>
        <end position="315"/>
    </location>
</feature>
<feature type="region of interest" description="Disordered" evidence="2">
    <location>
        <begin position="734"/>
        <end position="793"/>
    </location>
</feature>
<evidence type="ECO:0000256" key="2">
    <source>
        <dbReference type="SAM" id="MobiDB-lite"/>
    </source>
</evidence>
<feature type="region of interest" description="Disordered" evidence="2">
    <location>
        <begin position="2622"/>
        <end position="2675"/>
    </location>
</feature>
<feature type="domain" description="Pseudouridine synthase RsuA/RluA-like" evidence="3">
    <location>
        <begin position="2444"/>
        <end position="2570"/>
    </location>
</feature>
<feature type="region of interest" description="Disordered" evidence="2">
    <location>
        <begin position="1110"/>
        <end position="1250"/>
    </location>
</feature>
<feature type="compositionally biased region" description="Basic and acidic residues" evidence="2">
    <location>
        <begin position="1123"/>
        <end position="1153"/>
    </location>
</feature>
<dbReference type="Proteomes" id="UP000224006">
    <property type="component" value="Chromosome VI"/>
</dbReference>
<feature type="compositionally biased region" description="Basic and acidic residues" evidence="2">
    <location>
        <begin position="516"/>
        <end position="526"/>
    </location>
</feature>
<feature type="region of interest" description="Disordered" evidence="2">
    <location>
        <begin position="89"/>
        <end position="138"/>
    </location>
</feature>
<feature type="region of interest" description="Disordered" evidence="2">
    <location>
        <begin position="630"/>
        <end position="659"/>
    </location>
</feature>
<dbReference type="GeneID" id="40311577"/>
<dbReference type="CDD" id="cd02869">
    <property type="entry name" value="PseudoU_synth_RluA_like"/>
    <property type="match status" value="1"/>
</dbReference>
<proteinExistence type="inferred from homology"/>
<feature type="compositionally biased region" description="Low complexity" evidence="2">
    <location>
        <begin position="647"/>
        <end position="659"/>
    </location>
</feature>
<dbReference type="STRING" id="94643.A0A2A9M801"/>
<feature type="region of interest" description="Disordered" evidence="2">
    <location>
        <begin position="18"/>
        <end position="58"/>
    </location>
</feature>
<feature type="region of interest" description="Disordered" evidence="2">
    <location>
        <begin position="1593"/>
        <end position="1627"/>
    </location>
</feature>
<dbReference type="Gene3D" id="3.30.2350.10">
    <property type="entry name" value="Pseudouridine synthase"/>
    <property type="match status" value="1"/>
</dbReference>
<dbReference type="GO" id="GO:0000455">
    <property type="term" value="P:enzyme-directed rRNA pseudouridine synthesis"/>
    <property type="evidence" value="ECO:0007669"/>
    <property type="project" value="TreeGrafter"/>
</dbReference>
<feature type="compositionally biased region" description="Basic and acidic residues" evidence="2">
    <location>
        <begin position="100"/>
        <end position="138"/>
    </location>
</feature>
<dbReference type="Pfam" id="PF00849">
    <property type="entry name" value="PseudoU_synth_2"/>
    <property type="match status" value="1"/>
</dbReference>
<feature type="region of interest" description="Disordered" evidence="2">
    <location>
        <begin position="2056"/>
        <end position="2075"/>
    </location>
</feature>
<dbReference type="GO" id="GO:0003723">
    <property type="term" value="F:RNA binding"/>
    <property type="evidence" value="ECO:0007669"/>
    <property type="project" value="InterPro"/>
</dbReference>
<sequence>MRRLKGLSIGAVPWAPAAAGPSGLVGGRPSGRLPRRARPGAQLAAAERSASELVSSGFERPQTVNNDVLSHRNDAKLRADSLAVVSAAGCLRPRPGSPSDARKAVYVDRDRGRQGRRQPDKGRARLRETAETRPDEAHERGAAALALHSPFFRPPPASDPPSVVVASTTEGRCLHSSTYDSAPSGRISPASAACSNSEVGRVRLRAPSALSSPCVSGLTTRSLSFRDSFFSCLASCPLSSASSMAGFHPPSSCPVCACCVASRSASASHLLSATVSRPLFGPPTFASSLRFFTSSSPSAAPRGPPLPRPPASTEASSPTFADAFFALAPRSRTSCEGFGSAFLAASQRSLSLLRQKQRSCQWDGGRGAASAGRAPSPIPETRRESEACVSAQQALNASQLRQRAYVLNAMRRHLASPGALTASSPGSLAPCLRLVRNKWASFDLNLSALSVALLLRAAAADSAAFAFSAAPSALHPSVRRALLDATRVLHVVRSENSRASWRGTHARATGGSAGRQARDRGDRGTGLEEASSGETGRRDASEVRGDVGDERADRENCARELESEPCQEPSQAADAQPFVVRAAEGEVHKPVHFSTHALSPVFRELYANSVFLRLRAATCGGLRRLAQEIRDGRRPGNAGADLDRATSPPSAAASPSLSPPCAVLSPRSQGFAQRLSDRPLFWRPLASWSEFAYEPEVCRVADELFAAFWKAKVLDLELLLALTEVLVAASSLSLRPPSGPAAGASPSAGAFRPSPTDSLVPESALPPCASPQASRGQQTPFSSPPPSRLSAHSSSSSLFESEFLALSRASSSLMHLLLLSEVEQVAFVFSSRSPLSRSAALLFSISSPSAPHASLIGDGAFRICPGSVPSPSQCMPSLHSLSGSPSSLSVACRPPASGPRAPPVSRSPALLVEATGRAKVFCSDIERKIPFLVGWRMPQRRAADSLPAEDAHFSAGATDEAPTGGFSTEQTLVPRVLSELCELLAKDISVVLRRAEDETAGAFLRMRKASHELLFADEFEGKRGLHSGRRLEGTREASGAEKSAREHLPLSAESESESEPAGKAAGWPGLRLSPCLYEGLPFSLTNVLEGVAELRAYVEIRKRRLRDALCPFSPSPALPRGVSVKERQHARGTDERIRGLLQRPDHAARRDESPTTGAGASCSRAERDKERGRGGELKRGEDGEEGSRRRRESGLSGERRQEHAAPRLLVGMRDGGRPERYESNGEGVGSDANRRAESAREDASAARTDELEEGQRLGRLEHICEHLAQRVSHVVTHVLNADTARALRQRHAARRTACSPGESSASALAVSPPPPSPVQPRSSSASGVALDRAESRRLPLPSASPSSSSSLSAARSQGPGDCASPVWTRDRIRFMLFRLASTGASVTPALCVAVCRWMLFVAPQGRTGLPKEAPAVSRRGVTACSEARQGDFHEGGATPPRRLSGDDAQRAQQGGSGEVRESRGETETRGDGFAARSPHEEETRGHPGGQDGSQNAEGGRYRPRVGCVQPEATTGTRRDEVLLDIVMEEENRLIYGGFRELLTTEDWARALLSLSVLFPSASLPFRRLFISACLLPWQPEALDVVANAPLEAPPQPASPPSSNVSSNSFSSRPALVHTPSLSSPDSPPLPLAVDGRHICDAIAFKAFCQLCRLRAVSTPSLFFSSSPPSASGAQGFPLETPASEMRGELGDLRGASASFASSAEFIPLFRSRILRSLIQSACDDLLCTPAPSSASSSRFVSLRSSPSFQPSESLSLKVRPGSPSVADDASAGPQLERKGAEVDAEFLEVSHAVGALMARRLALETERQLDALRRAWNTRSVRGDRAESPRQPLPQEGEKQRGKKYVFCVADDHDATGFIPKSTFPPRAASTAAASVSACSASPRCSPWAPPASATPTPGPVLSASAREDETSDSQLLLIGLSEADDTECLFPSAVASLSATQDISDGLYEKILTLAFCTGRAYWAAKRGAAAALQTQAHENSKTPFKKSGETVSASREEALPPRPRIASGAVFTHTPSKAASSSAGFFSQTPAPRPRAFSSARCLPSSLPASALSSLMPPASPSRATFTPSASFSSARSSAAAQEGVLGETRESEASADATWSRVRPFEKEQSLASFFFLEDVREEAERGSAPRAGGPAREVSQCSTLPAHAERVSESGEVAEATQRGGEFAEAARAAEAGDPTVPGAAAAEGKVEHGEACEEEGDETKTRGNESEAPERQEEGSTCDGECERASGERMRSLDSRGEEAAVSARDARTAEKRGDRPARDAGRLRDCRDRAASRERLRYVKDLPRVEWESKHLMVLYKPPFWRVNLERSEKPETVRERVALASPSLAAVLPSSPLYFSPSLRTRVLKLLAAGGLSEPLHAYMQVALGRRRDAVAQDNSPGETALTRTARGGEGSPAADAASPARARPEASERPRGANREPRRREEDERIALLFDPTHRFGISHRLDTPTSGPLLVAKSYAGLAFLRAQLASWKPKKVYIALVFGRLSPPDTLRLVHPLRLTHLAKHTGKKEVEVARAVDAKVAASLCSVIQHYSFNSRVFTLCRVEPVTGRTHQIRAQLAHLGHPLVADPIYVTDPADRALGRCLSDRLFLHCASISFLDVAEGDVGPYEAQRGAAEARNVTGISQSHEAPATPRASPPPHSRNPRAEQIEDSLPPASRLRFRPVTVETSLPRDLQATLATLTPLGPPPAAGEPRV</sequence>
<feature type="region of interest" description="Disordered" evidence="2">
    <location>
        <begin position="1745"/>
        <end position="1777"/>
    </location>
</feature>
<evidence type="ECO:0000313" key="5">
    <source>
        <dbReference type="Proteomes" id="UP000224006"/>
    </source>
</evidence>
<protein>
    <recommendedName>
        <fullName evidence="3">Pseudouridine synthase RsuA/RluA-like domain-containing protein</fullName>
    </recommendedName>
</protein>
<feature type="region of interest" description="Disordered" evidence="2">
    <location>
        <begin position="1887"/>
        <end position="1909"/>
    </location>
</feature>
<evidence type="ECO:0000313" key="4">
    <source>
        <dbReference type="EMBL" id="PFH34618.1"/>
    </source>
</evidence>
<feature type="region of interest" description="Disordered" evidence="2">
    <location>
        <begin position="1407"/>
        <end position="1506"/>
    </location>
</feature>
<dbReference type="KEGG" id="bbes:BESB_066510"/>
<feature type="compositionally biased region" description="Basic and acidic residues" evidence="2">
    <location>
        <begin position="535"/>
        <end position="562"/>
    </location>
</feature>
<accession>A0A2A9M801</accession>
<keyword evidence="5" id="KW-1185">Reference proteome</keyword>
<feature type="compositionally biased region" description="Basic and acidic residues" evidence="2">
    <location>
        <begin position="2414"/>
        <end position="2437"/>
    </location>
</feature>
<evidence type="ECO:0000256" key="1">
    <source>
        <dbReference type="ARBA" id="ARBA00010876"/>
    </source>
</evidence>
<dbReference type="OrthoDB" id="333012at2759"/>
<feature type="compositionally biased region" description="Basic and acidic residues" evidence="2">
    <location>
        <begin position="1214"/>
        <end position="1223"/>
    </location>
</feature>
<feature type="compositionally biased region" description="Low complexity" evidence="2">
    <location>
        <begin position="734"/>
        <end position="750"/>
    </location>
</feature>
<feature type="region of interest" description="Disordered" evidence="2">
    <location>
        <begin position="2380"/>
        <end position="2437"/>
    </location>
</feature>
<dbReference type="SUPFAM" id="SSF55120">
    <property type="entry name" value="Pseudouridine synthase"/>
    <property type="match status" value="1"/>
</dbReference>
<feature type="region of interest" description="Disordered" evidence="2">
    <location>
        <begin position="1977"/>
        <end position="2009"/>
    </location>
</feature>
<gene>
    <name evidence="4" type="ORF">BESB_066510</name>
</gene>
<dbReference type="RefSeq" id="XP_029218627.1">
    <property type="nucleotide sequence ID" value="XM_029365044.1"/>
</dbReference>
<feature type="compositionally biased region" description="Low complexity" evidence="2">
    <location>
        <begin position="1338"/>
        <end position="1356"/>
    </location>
</feature>
<dbReference type="VEuPathDB" id="ToxoDB:BESB_066510"/>